<protein>
    <submittedName>
        <fullName evidence="2">CHAD domain-containing protein</fullName>
    </submittedName>
</protein>
<dbReference type="Proteomes" id="UP001596472">
    <property type="component" value="Unassembled WGS sequence"/>
</dbReference>
<dbReference type="PANTHER" id="PTHR39339:SF1">
    <property type="entry name" value="CHAD DOMAIN-CONTAINING PROTEIN"/>
    <property type="match status" value="1"/>
</dbReference>
<dbReference type="PANTHER" id="PTHR39339">
    <property type="entry name" value="SLR1444 PROTEIN"/>
    <property type="match status" value="1"/>
</dbReference>
<reference evidence="3" key="1">
    <citation type="journal article" date="2019" name="Int. J. Syst. Evol. Microbiol.">
        <title>The Global Catalogue of Microorganisms (GCM) 10K type strain sequencing project: providing services to taxonomists for standard genome sequencing and annotation.</title>
        <authorList>
            <consortium name="The Broad Institute Genomics Platform"/>
            <consortium name="The Broad Institute Genome Sequencing Center for Infectious Disease"/>
            <person name="Wu L."/>
            <person name="Ma J."/>
        </authorList>
    </citation>
    <scope>NUCLEOTIDE SEQUENCE [LARGE SCALE GENOMIC DNA]</scope>
    <source>
        <strain evidence="3">CGMCC 4.1467</strain>
    </source>
</reference>
<dbReference type="Gene3D" id="1.40.20.10">
    <property type="entry name" value="CHAD domain"/>
    <property type="match status" value="1"/>
</dbReference>
<dbReference type="RefSeq" id="WP_379713767.1">
    <property type="nucleotide sequence ID" value="NZ_JBHTBS010000007.1"/>
</dbReference>
<dbReference type="Pfam" id="PF05235">
    <property type="entry name" value="CHAD"/>
    <property type="match status" value="1"/>
</dbReference>
<sequence length="517" mass="59071">MTVATNPKPQRWDCSKANRVTLAGLLGDDYQLDHSAPSTRTLELYDSFDRPFSKNGQSLVRLGGIFSIIDDDQLSNPTTSSKQKIKHHRPVFWWDFEDGDFQSVLRSQLKLRAALPLAKADLEESLFRVRNADRKIVLRLSLHTILDSGEILAQTLTAHPLVGYEDEANDIAQRLSNSPDLSADTNGLLACVRELVDAPSALPSSKAQISLHPNESLQKAVTRIARTMLETARHSEPGIIDDIDTEFLHDYRVAIRKLRSVVTLVKGAYPAEERRRLKSEFGDHARATNRLRDLDVYLLQEDQYRNLVPENLRSGLDRMFDDFRRDRGREITTVRRRLRSKSYLKAMQQRTDWLNAEDLPAGARADQEIGSVVTREILKHYRHVRKLGMALTDSTPDEQVHELRIECKRLRYLLELFASLFDQKGLRKILRRLKGLQNVLGDFNDFSMQSIAMEDYLHKAPKLDKHTSAALGALIAVLYNEQLKARASVAERFSQFSDGKMRKRFQTLFSNLQSPEP</sequence>
<dbReference type="EMBL" id="JBHTBS010000007">
    <property type="protein sequence ID" value="MFC7338442.1"/>
    <property type="molecule type" value="Genomic_DNA"/>
</dbReference>
<organism evidence="2 3">
    <name type="scientific">Haloferula chungangensis</name>
    <dbReference type="NCBI Taxonomy" id="1048331"/>
    <lineage>
        <taxon>Bacteria</taxon>
        <taxon>Pseudomonadati</taxon>
        <taxon>Verrucomicrobiota</taxon>
        <taxon>Verrucomicrobiia</taxon>
        <taxon>Verrucomicrobiales</taxon>
        <taxon>Verrucomicrobiaceae</taxon>
        <taxon>Haloferula</taxon>
    </lineage>
</organism>
<dbReference type="SMART" id="SM00880">
    <property type="entry name" value="CHAD"/>
    <property type="match status" value="1"/>
</dbReference>
<proteinExistence type="predicted"/>
<dbReference type="InterPro" id="IPR038186">
    <property type="entry name" value="CHAD_dom_sf"/>
</dbReference>
<feature type="domain" description="CHAD" evidence="1">
    <location>
        <begin position="214"/>
        <end position="502"/>
    </location>
</feature>
<comment type="caution">
    <text evidence="2">The sequence shown here is derived from an EMBL/GenBank/DDBJ whole genome shotgun (WGS) entry which is preliminary data.</text>
</comment>
<evidence type="ECO:0000259" key="1">
    <source>
        <dbReference type="PROSITE" id="PS51708"/>
    </source>
</evidence>
<evidence type="ECO:0000313" key="3">
    <source>
        <dbReference type="Proteomes" id="UP001596472"/>
    </source>
</evidence>
<gene>
    <name evidence="2" type="ORF">ACFQY0_14705</name>
</gene>
<accession>A0ABW2L7U7</accession>
<name>A0ABW2L7U7_9BACT</name>
<evidence type="ECO:0000313" key="2">
    <source>
        <dbReference type="EMBL" id="MFC7338442.1"/>
    </source>
</evidence>
<keyword evidence="3" id="KW-1185">Reference proteome</keyword>
<dbReference type="PROSITE" id="PS51708">
    <property type="entry name" value="CHAD"/>
    <property type="match status" value="1"/>
</dbReference>
<dbReference type="InterPro" id="IPR007899">
    <property type="entry name" value="CHAD_dom"/>
</dbReference>